<dbReference type="InterPro" id="IPR053220">
    <property type="entry name" value="Nematode_rcpt-like_serp_H"/>
</dbReference>
<evidence type="ECO:0000256" key="1">
    <source>
        <dbReference type="SAM" id="Phobius"/>
    </source>
</evidence>
<dbReference type="RefSeq" id="NP_507864.2">
    <property type="nucleotide sequence ID" value="NM_075463.2"/>
</dbReference>
<dbReference type="KEGG" id="cel:CELE_Y60A3A.6"/>
<dbReference type="Proteomes" id="UP000001940">
    <property type="component" value="Chromosome V"/>
</dbReference>
<dbReference type="CTD" id="190434"/>
<reference evidence="2 3" key="1">
    <citation type="journal article" date="1998" name="Science">
        <title>Genome sequence of the nematode C. elegans: a platform for investigating biology.</title>
        <authorList>
            <consortium name="The C. elegans sequencing consortium"/>
            <person name="Sulson J.E."/>
            <person name="Waterston R."/>
        </authorList>
    </citation>
    <scope>NUCLEOTIDE SEQUENCE [LARGE SCALE GENOMIC DNA]</scope>
    <source>
        <strain evidence="2 3">Bristol N2</strain>
    </source>
</reference>
<sequence length="333" mass="37236">MCSESSSFLASDELYSGILHILTCIEIPLHTFGAYLIVMKTPKKMKTVKASMLFLHFAGALVDIYLSFIAIPVLTLPVCSGYPLGFSLVLGIPTSVQVYIGVSCVGVIGVSVLIFFESRYHQLIIGSSGGISWKRLIYILFHYLLSATFIAPAFLDIPSEEYGRVFTFEKIPCIPSDIPFRPGYFVLATDNLIFCLCLSLMLSFVVPQVVFFVASIFRFLSNTVSHSQTTTRLQRQFFIAMCIQLFIPFVVIFSPALFVVLAIRYDYYNQAANNMAMAAIAFHGVFTTLTMIMVHTPYRHATLEMLHLKSKRSMKTSNNSNIMLQAVNGLHMT</sequence>
<name>Q9U1Z7_CAEEL</name>
<dbReference type="EMBL" id="BX284605">
    <property type="protein sequence ID" value="CAB60394.2"/>
    <property type="molecule type" value="Genomic_DNA"/>
</dbReference>
<dbReference type="InterPro" id="IPR019422">
    <property type="entry name" value="7TM_GPCR_serpentine_rcpt_Srh"/>
</dbReference>
<feature type="transmembrane region" description="Helical" evidence="1">
    <location>
        <begin position="136"/>
        <end position="155"/>
    </location>
</feature>
<dbReference type="UCSC" id="Y60A3A.6">
    <property type="organism name" value="c. elegans"/>
</dbReference>
<dbReference type="AlphaFoldDB" id="Q9U1Z7"/>
<dbReference type="AGR" id="WB:WBGene00005388"/>
<feature type="transmembrane region" description="Helical" evidence="1">
    <location>
        <begin position="237"/>
        <end position="263"/>
    </location>
</feature>
<dbReference type="HOGENOM" id="CLU_042960_1_0_1"/>
<dbReference type="InParanoid" id="Q9U1Z7"/>
<dbReference type="Pfam" id="PF10318">
    <property type="entry name" value="7TM_GPCR_Srh"/>
    <property type="match status" value="1"/>
</dbReference>
<evidence type="ECO:0000313" key="3">
    <source>
        <dbReference type="Proteomes" id="UP000001940"/>
    </source>
</evidence>
<protein>
    <submittedName>
        <fullName evidence="2">Serpentine Receptor, class H</fullName>
    </submittedName>
</protein>
<feature type="transmembrane region" description="Helical" evidence="1">
    <location>
        <begin position="191"/>
        <end position="217"/>
    </location>
</feature>
<evidence type="ECO:0000313" key="2">
    <source>
        <dbReference type="EMBL" id="CAB60394.2"/>
    </source>
</evidence>
<dbReference type="FunCoup" id="Q9U1Z7">
    <property type="interactions" value="3"/>
</dbReference>
<dbReference type="GeneID" id="190434"/>
<dbReference type="WormBase" id="Y60A3A.6">
    <property type="protein sequence ID" value="CE36046"/>
    <property type="gene ID" value="WBGene00005388"/>
    <property type="gene designation" value="srh-172"/>
</dbReference>
<keyword evidence="1" id="KW-0472">Membrane</keyword>
<organism evidence="2 3">
    <name type="scientific">Caenorhabditis elegans</name>
    <dbReference type="NCBI Taxonomy" id="6239"/>
    <lineage>
        <taxon>Eukaryota</taxon>
        <taxon>Metazoa</taxon>
        <taxon>Ecdysozoa</taxon>
        <taxon>Nematoda</taxon>
        <taxon>Chromadorea</taxon>
        <taxon>Rhabditida</taxon>
        <taxon>Rhabditina</taxon>
        <taxon>Rhabditomorpha</taxon>
        <taxon>Rhabditoidea</taxon>
        <taxon>Rhabditidae</taxon>
        <taxon>Peloderinae</taxon>
        <taxon>Caenorhabditis</taxon>
    </lineage>
</organism>
<keyword evidence="1" id="KW-0812">Transmembrane</keyword>
<feature type="transmembrane region" description="Helical" evidence="1">
    <location>
        <begin position="96"/>
        <end position="116"/>
    </location>
</feature>
<feature type="transmembrane region" description="Helical" evidence="1">
    <location>
        <begin position="275"/>
        <end position="294"/>
    </location>
</feature>
<keyword evidence="2" id="KW-0675">Receptor</keyword>
<keyword evidence="1" id="KW-1133">Transmembrane helix</keyword>
<keyword evidence="3" id="KW-1185">Reference proteome</keyword>
<feature type="transmembrane region" description="Helical" evidence="1">
    <location>
        <begin position="14"/>
        <end position="38"/>
    </location>
</feature>
<dbReference type="PANTHER" id="PTHR22941">
    <property type="entry name" value="SERPENTINE RECEPTOR"/>
    <property type="match status" value="1"/>
</dbReference>
<evidence type="ECO:0000313" key="4">
    <source>
        <dbReference type="WormBase" id="Y60A3A.6"/>
    </source>
</evidence>
<accession>Q9U1Z7</accession>
<dbReference type="PANTHER" id="PTHR22941:SF36">
    <property type="entry name" value="SERPENTINE RECEPTOR, CLASS H"/>
    <property type="match status" value="1"/>
</dbReference>
<dbReference type="PhylomeDB" id="Q9U1Z7"/>
<dbReference type="PaxDb" id="6239-Y60A3A.6"/>
<gene>
    <name evidence="2 4" type="primary">srh-172</name>
    <name evidence="2" type="ORF">CELE_Y60A3A.6</name>
    <name evidence="4" type="ORF">Y60A3A.6</name>
</gene>
<feature type="transmembrane region" description="Helical" evidence="1">
    <location>
        <begin position="50"/>
        <end position="76"/>
    </location>
</feature>
<proteinExistence type="predicted"/>
<dbReference type="eggNOG" id="ENOG502SY7B">
    <property type="taxonomic scope" value="Eukaryota"/>
</dbReference>